<dbReference type="Pfam" id="PF07980">
    <property type="entry name" value="SusD_RagB"/>
    <property type="match status" value="1"/>
</dbReference>
<evidence type="ECO:0000313" key="9">
    <source>
        <dbReference type="EMBL" id="MBJ7880653.1"/>
    </source>
</evidence>
<dbReference type="GO" id="GO:0009279">
    <property type="term" value="C:cell outer membrane"/>
    <property type="evidence" value="ECO:0007669"/>
    <property type="project" value="UniProtKB-SubCell"/>
</dbReference>
<dbReference type="Proteomes" id="UP000662373">
    <property type="component" value="Unassembled WGS sequence"/>
</dbReference>
<dbReference type="AlphaFoldDB" id="A0A934KTV1"/>
<evidence type="ECO:0000259" key="8">
    <source>
        <dbReference type="Pfam" id="PF14322"/>
    </source>
</evidence>
<evidence type="ECO:0000256" key="3">
    <source>
        <dbReference type="ARBA" id="ARBA00022729"/>
    </source>
</evidence>
<feature type="domain" description="RagB/SusD" evidence="7">
    <location>
        <begin position="269"/>
        <end position="503"/>
    </location>
</feature>
<proteinExistence type="inferred from homology"/>
<evidence type="ECO:0000256" key="4">
    <source>
        <dbReference type="ARBA" id="ARBA00023136"/>
    </source>
</evidence>
<name>A0A934KTV1_9FLAO</name>
<evidence type="ECO:0000256" key="5">
    <source>
        <dbReference type="ARBA" id="ARBA00023237"/>
    </source>
</evidence>
<accession>A0A934KTV1</accession>
<dbReference type="Gene3D" id="1.25.40.390">
    <property type="match status" value="1"/>
</dbReference>
<organism evidence="9 10">
    <name type="scientific">Gelidibacter salicanalis</name>
    <dbReference type="NCBI Taxonomy" id="291193"/>
    <lineage>
        <taxon>Bacteria</taxon>
        <taxon>Pseudomonadati</taxon>
        <taxon>Bacteroidota</taxon>
        <taxon>Flavobacteriia</taxon>
        <taxon>Flavobacteriales</taxon>
        <taxon>Flavobacteriaceae</taxon>
        <taxon>Gelidibacter</taxon>
    </lineage>
</organism>
<dbReference type="EMBL" id="JAEHJZ010000018">
    <property type="protein sequence ID" value="MBJ7880653.1"/>
    <property type="molecule type" value="Genomic_DNA"/>
</dbReference>
<feature type="chain" id="PRO_5037028505" evidence="6">
    <location>
        <begin position="22"/>
        <end position="505"/>
    </location>
</feature>
<dbReference type="InterPro" id="IPR033985">
    <property type="entry name" value="SusD-like_N"/>
</dbReference>
<comment type="similarity">
    <text evidence="2">Belongs to the SusD family.</text>
</comment>
<dbReference type="SUPFAM" id="SSF48452">
    <property type="entry name" value="TPR-like"/>
    <property type="match status" value="1"/>
</dbReference>
<dbReference type="Pfam" id="PF14322">
    <property type="entry name" value="SusD-like_3"/>
    <property type="match status" value="1"/>
</dbReference>
<dbReference type="PROSITE" id="PS51257">
    <property type="entry name" value="PROKAR_LIPOPROTEIN"/>
    <property type="match status" value="1"/>
</dbReference>
<protein>
    <submittedName>
        <fullName evidence="9">RagB/SusD family nutrient uptake outer membrane protein</fullName>
    </submittedName>
</protein>
<keyword evidence="10" id="KW-1185">Reference proteome</keyword>
<dbReference type="RefSeq" id="WP_199598489.1">
    <property type="nucleotide sequence ID" value="NZ_JAEHJZ010000018.1"/>
</dbReference>
<comment type="subcellular location">
    <subcellularLocation>
        <location evidence="1">Cell outer membrane</location>
    </subcellularLocation>
</comment>
<dbReference type="InterPro" id="IPR012944">
    <property type="entry name" value="SusD_RagB_dom"/>
</dbReference>
<keyword evidence="5" id="KW-0998">Cell outer membrane</keyword>
<reference evidence="9 10" key="1">
    <citation type="submission" date="2020-09" db="EMBL/GenBank/DDBJ databases">
        <title>Draft genome of Gelidibacter salicanalis PAMC21136.</title>
        <authorList>
            <person name="Park H."/>
        </authorList>
    </citation>
    <scope>NUCLEOTIDE SEQUENCE [LARGE SCALE GENOMIC DNA]</scope>
    <source>
        <strain evidence="9 10">PAMC21136</strain>
    </source>
</reference>
<evidence type="ECO:0000256" key="1">
    <source>
        <dbReference type="ARBA" id="ARBA00004442"/>
    </source>
</evidence>
<keyword evidence="3 6" id="KW-0732">Signal</keyword>
<feature type="domain" description="SusD-like N-terminal" evidence="8">
    <location>
        <begin position="80"/>
        <end position="218"/>
    </location>
</feature>
<keyword evidence="4" id="KW-0472">Membrane</keyword>
<gene>
    <name evidence="9" type="ORF">JEM65_08330</name>
</gene>
<sequence>MKNFKFILILIFGFLSSSCNLDEDPIFLDETLYDTPQSASAALDGIYQELTNYNTLERRIFVVNGFSGLFVAARGGDNINSSHNSQIVSLKPTYDGDSESMWGGLYGAIAQTNSAIKSITVVDNPSTKDELLFSDIAGHAYFVRAWSYFSLVRLFGDIPLWLELADSENLNKSKSTAKEVYAQVISDAKNAASLLNGASGNGYPKRYAANMLLAKVYMTLATNPDLREGSLTEMDYWQMAYTEAMKVYGIYTLVPNYSSLFTDSNENSTESIFELQISQDAANSQMGRNFTPPNYKASQAYGYLRVHADVYDQHVNTYPGDPRIDATYLSEYANANTGDIIKVYPADATRANFKIANPYFFKFAEKDKTHSNQFNNQNHIIYRYGELLIMLAEISNELQNGQQLGYVTELLDRVGKVPHAGYLGSKENFRDAIMMEYRFELIGEGEDSHNNRRRGFDYFLKNTINKHNNNPGFNANVDLTLNTTKSEVMGLPIPLKEVNTNELIN</sequence>
<feature type="signal peptide" evidence="6">
    <location>
        <begin position="1"/>
        <end position="21"/>
    </location>
</feature>
<dbReference type="InterPro" id="IPR011990">
    <property type="entry name" value="TPR-like_helical_dom_sf"/>
</dbReference>
<evidence type="ECO:0000313" key="10">
    <source>
        <dbReference type="Proteomes" id="UP000662373"/>
    </source>
</evidence>
<evidence type="ECO:0000256" key="6">
    <source>
        <dbReference type="SAM" id="SignalP"/>
    </source>
</evidence>
<comment type="caution">
    <text evidence="9">The sequence shown here is derived from an EMBL/GenBank/DDBJ whole genome shotgun (WGS) entry which is preliminary data.</text>
</comment>
<evidence type="ECO:0000256" key="2">
    <source>
        <dbReference type="ARBA" id="ARBA00006275"/>
    </source>
</evidence>
<evidence type="ECO:0000259" key="7">
    <source>
        <dbReference type="Pfam" id="PF07980"/>
    </source>
</evidence>